<dbReference type="EMBL" id="JARJCW010000049">
    <property type="protein sequence ID" value="KAJ7203817.1"/>
    <property type="molecule type" value="Genomic_DNA"/>
</dbReference>
<organism evidence="3 4">
    <name type="scientific">Mycena pura</name>
    <dbReference type="NCBI Taxonomy" id="153505"/>
    <lineage>
        <taxon>Eukaryota</taxon>
        <taxon>Fungi</taxon>
        <taxon>Dikarya</taxon>
        <taxon>Basidiomycota</taxon>
        <taxon>Agaricomycotina</taxon>
        <taxon>Agaricomycetes</taxon>
        <taxon>Agaricomycetidae</taxon>
        <taxon>Agaricales</taxon>
        <taxon>Marasmiineae</taxon>
        <taxon>Mycenaceae</taxon>
        <taxon>Mycena</taxon>
    </lineage>
</organism>
<evidence type="ECO:0000256" key="1">
    <source>
        <dbReference type="SAM" id="MobiDB-lite"/>
    </source>
</evidence>
<dbReference type="AlphaFoldDB" id="A0AAD6VDB9"/>
<protein>
    <submittedName>
        <fullName evidence="3">Uncharacterized protein</fullName>
    </submittedName>
</protein>
<name>A0AAD6VDB9_9AGAR</name>
<reference evidence="3" key="1">
    <citation type="submission" date="2023-03" db="EMBL/GenBank/DDBJ databases">
        <title>Massive genome expansion in bonnet fungi (Mycena s.s.) driven by repeated elements and novel gene families across ecological guilds.</title>
        <authorList>
            <consortium name="Lawrence Berkeley National Laboratory"/>
            <person name="Harder C.B."/>
            <person name="Miyauchi S."/>
            <person name="Viragh M."/>
            <person name="Kuo A."/>
            <person name="Thoen E."/>
            <person name="Andreopoulos B."/>
            <person name="Lu D."/>
            <person name="Skrede I."/>
            <person name="Drula E."/>
            <person name="Henrissat B."/>
            <person name="Morin E."/>
            <person name="Kohler A."/>
            <person name="Barry K."/>
            <person name="LaButti K."/>
            <person name="Morin E."/>
            <person name="Salamov A."/>
            <person name="Lipzen A."/>
            <person name="Mereny Z."/>
            <person name="Hegedus B."/>
            <person name="Baldrian P."/>
            <person name="Stursova M."/>
            <person name="Weitz H."/>
            <person name="Taylor A."/>
            <person name="Grigoriev I.V."/>
            <person name="Nagy L.G."/>
            <person name="Martin F."/>
            <person name="Kauserud H."/>
        </authorList>
    </citation>
    <scope>NUCLEOTIDE SEQUENCE</scope>
    <source>
        <strain evidence="3">9144</strain>
    </source>
</reference>
<feature type="compositionally biased region" description="Low complexity" evidence="1">
    <location>
        <begin position="1"/>
        <end position="18"/>
    </location>
</feature>
<keyword evidence="2" id="KW-0472">Membrane</keyword>
<sequence>MLVTNTPTTTVGPSSSSSQNKTLGAAKSSSSTSNWLETSLLMAKALTAGVECLPFPYINGVFVVVVTLLETLQLLQKVKKNQRDLKDLCGDTLDIMTIVRDHLSAHGDTAATKFKRLCEDLESTYKDRPKASVTGSKRL</sequence>
<evidence type="ECO:0000256" key="2">
    <source>
        <dbReference type="SAM" id="Phobius"/>
    </source>
</evidence>
<gene>
    <name evidence="3" type="ORF">GGX14DRAFT_398571</name>
</gene>
<keyword evidence="2" id="KW-1133">Transmembrane helix</keyword>
<feature type="transmembrane region" description="Helical" evidence="2">
    <location>
        <begin position="57"/>
        <end position="75"/>
    </location>
</feature>
<keyword evidence="4" id="KW-1185">Reference proteome</keyword>
<comment type="caution">
    <text evidence="3">The sequence shown here is derived from an EMBL/GenBank/DDBJ whole genome shotgun (WGS) entry which is preliminary data.</text>
</comment>
<keyword evidence="2" id="KW-0812">Transmembrane</keyword>
<proteinExistence type="predicted"/>
<dbReference type="Proteomes" id="UP001219525">
    <property type="component" value="Unassembled WGS sequence"/>
</dbReference>
<evidence type="ECO:0000313" key="4">
    <source>
        <dbReference type="Proteomes" id="UP001219525"/>
    </source>
</evidence>
<feature type="region of interest" description="Disordered" evidence="1">
    <location>
        <begin position="1"/>
        <end position="29"/>
    </location>
</feature>
<accession>A0AAD6VDB9</accession>
<evidence type="ECO:0000313" key="3">
    <source>
        <dbReference type="EMBL" id="KAJ7203817.1"/>
    </source>
</evidence>